<evidence type="ECO:0000313" key="4">
    <source>
        <dbReference type="EMBL" id="OCK81029.1"/>
    </source>
</evidence>
<reference evidence="4 5" key="1">
    <citation type="journal article" date="2016" name="Nat. Commun.">
        <title>Ectomycorrhizal ecology is imprinted in the genome of the dominant symbiotic fungus Cenococcum geophilum.</title>
        <authorList>
            <consortium name="DOE Joint Genome Institute"/>
            <person name="Peter M."/>
            <person name="Kohler A."/>
            <person name="Ohm R.A."/>
            <person name="Kuo A."/>
            <person name="Krutzmann J."/>
            <person name="Morin E."/>
            <person name="Arend M."/>
            <person name="Barry K.W."/>
            <person name="Binder M."/>
            <person name="Choi C."/>
            <person name="Clum A."/>
            <person name="Copeland A."/>
            <person name="Grisel N."/>
            <person name="Haridas S."/>
            <person name="Kipfer T."/>
            <person name="LaButti K."/>
            <person name="Lindquist E."/>
            <person name="Lipzen A."/>
            <person name="Maire R."/>
            <person name="Meier B."/>
            <person name="Mihaltcheva S."/>
            <person name="Molinier V."/>
            <person name="Murat C."/>
            <person name="Poggeler S."/>
            <person name="Quandt C.A."/>
            <person name="Sperisen C."/>
            <person name="Tritt A."/>
            <person name="Tisserant E."/>
            <person name="Crous P.W."/>
            <person name="Henrissat B."/>
            <person name="Nehls U."/>
            <person name="Egli S."/>
            <person name="Spatafora J.W."/>
            <person name="Grigoriev I.V."/>
            <person name="Martin F.M."/>
        </authorList>
    </citation>
    <scope>NUCLEOTIDE SEQUENCE [LARGE SCALE GENOMIC DNA]</scope>
    <source>
        <strain evidence="4 5">CBS 459.81</strain>
    </source>
</reference>
<proteinExistence type="predicted"/>
<dbReference type="OrthoDB" id="5419542at2759"/>
<feature type="compositionally biased region" description="Low complexity" evidence="2">
    <location>
        <begin position="62"/>
        <end position="72"/>
    </location>
</feature>
<keyword evidence="3" id="KW-0812">Transmembrane</keyword>
<feature type="transmembrane region" description="Helical" evidence="3">
    <location>
        <begin position="246"/>
        <end position="267"/>
    </location>
</feature>
<dbReference type="EMBL" id="KV744936">
    <property type="protein sequence ID" value="OCK81029.1"/>
    <property type="molecule type" value="Genomic_DNA"/>
</dbReference>
<feature type="region of interest" description="Disordered" evidence="2">
    <location>
        <begin position="56"/>
        <end position="99"/>
    </location>
</feature>
<keyword evidence="3" id="KW-1133">Transmembrane helix</keyword>
<accession>A0A8E2JFV6</accession>
<protein>
    <submittedName>
        <fullName evidence="4">Uncharacterized protein</fullName>
    </submittedName>
</protein>
<gene>
    <name evidence="4" type="ORF">K432DRAFT_416311</name>
</gene>
<keyword evidence="3" id="KW-0472">Membrane</keyword>
<name>A0A8E2JFV6_9PEZI</name>
<organism evidence="4 5">
    <name type="scientific">Lepidopterella palustris CBS 459.81</name>
    <dbReference type="NCBI Taxonomy" id="1314670"/>
    <lineage>
        <taxon>Eukaryota</taxon>
        <taxon>Fungi</taxon>
        <taxon>Dikarya</taxon>
        <taxon>Ascomycota</taxon>
        <taxon>Pezizomycotina</taxon>
        <taxon>Dothideomycetes</taxon>
        <taxon>Pleosporomycetidae</taxon>
        <taxon>Mytilinidiales</taxon>
        <taxon>Argynnaceae</taxon>
        <taxon>Lepidopterella</taxon>
    </lineage>
</organism>
<feature type="region of interest" description="Disordered" evidence="2">
    <location>
        <begin position="1"/>
        <end position="42"/>
    </location>
</feature>
<evidence type="ECO:0000256" key="3">
    <source>
        <dbReference type="SAM" id="Phobius"/>
    </source>
</evidence>
<keyword evidence="1" id="KW-0175">Coiled coil</keyword>
<sequence>MTRSSTLKPIPSARVSTTPHSSRRPHLHHPHKHHHHHAKDTIQSAIQLHPPSSFSDLLKQASRSSNHSSAYSVPESRRESVVRIDGSAESSIPHSELVRPEDVAKEQVRAKVREEELRSSLQAISEHSLKTTRRLDDTYYSILEKVSMLRATIGNLQELSNLTIELHDRFENDADELEGDIQGQIDAFNEFEVQQKQVDKLEMRIKGGNEKASALNERLEKARKRVEVREKIEAEWDSKMSRRLRVLWGILGTLALLFVAFLLLHQFQPSNGDATPNNSSRSSTSLNFTEVSVPHSVKEILSSCQARKTSGLTVPAVSSSSPDDDPRLRIFDEL</sequence>
<evidence type="ECO:0000313" key="5">
    <source>
        <dbReference type="Proteomes" id="UP000250266"/>
    </source>
</evidence>
<feature type="compositionally biased region" description="Basic residues" evidence="2">
    <location>
        <begin position="21"/>
        <end position="38"/>
    </location>
</feature>
<keyword evidence="5" id="KW-1185">Reference proteome</keyword>
<evidence type="ECO:0000256" key="2">
    <source>
        <dbReference type="SAM" id="MobiDB-lite"/>
    </source>
</evidence>
<dbReference type="Proteomes" id="UP000250266">
    <property type="component" value="Unassembled WGS sequence"/>
</dbReference>
<evidence type="ECO:0000256" key="1">
    <source>
        <dbReference type="SAM" id="Coils"/>
    </source>
</evidence>
<dbReference type="AlphaFoldDB" id="A0A8E2JFV6"/>
<feature type="coiled-coil region" evidence="1">
    <location>
        <begin position="198"/>
        <end position="232"/>
    </location>
</feature>